<evidence type="ECO:0000313" key="1">
    <source>
        <dbReference type="EMBL" id="BEQ15311.1"/>
    </source>
</evidence>
<accession>A0AAU9EN59</accession>
<reference evidence="2" key="1">
    <citation type="journal article" date="2023" name="Arch. Microbiol.">
        <title>Desulfoferula mesophilus gen. nov. sp. nov., a mesophilic sulfate-reducing bacterium isolated from a brackish lake sediment.</title>
        <authorList>
            <person name="Watanabe T."/>
            <person name="Yabe T."/>
            <person name="Tsuji J.M."/>
            <person name="Fukui M."/>
        </authorList>
    </citation>
    <scope>NUCLEOTIDE SEQUENCE [LARGE SCALE GENOMIC DNA]</scope>
    <source>
        <strain evidence="2">12FAK</strain>
    </source>
</reference>
<organism evidence="1 2">
    <name type="scientific">Desulfoferula mesophila</name>
    <dbReference type="NCBI Taxonomy" id="3058419"/>
    <lineage>
        <taxon>Bacteria</taxon>
        <taxon>Pseudomonadati</taxon>
        <taxon>Thermodesulfobacteriota</taxon>
        <taxon>Desulfarculia</taxon>
        <taxon>Desulfarculales</taxon>
        <taxon>Desulfarculaceae</taxon>
        <taxon>Desulfoferula</taxon>
    </lineage>
</organism>
<protein>
    <submittedName>
        <fullName evidence="1">Uncharacterized protein</fullName>
    </submittedName>
</protein>
<keyword evidence="2" id="KW-1185">Reference proteome</keyword>
<proteinExistence type="predicted"/>
<dbReference type="Proteomes" id="UP001366166">
    <property type="component" value="Chromosome"/>
</dbReference>
<dbReference type="AlphaFoldDB" id="A0AAU9EN59"/>
<evidence type="ECO:0000313" key="2">
    <source>
        <dbReference type="Proteomes" id="UP001366166"/>
    </source>
</evidence>
<dbReference type="EMBL" id="AP028679">
    <property type="protein sequence ID" value="BEQ15311.1"/>
    <property type="molecule type" value="Genomic_DNA"/>
</dbReference>
<sequence length="61" mass="6843">MNGIPNNEGGTRRELGVEFKAEAVASRMDVFLNHETIEVRLAYVLQNRVKFTDVVLGPINL</sequence>
<name>A0AAU9EN59_9BACT</name>
<dbReference type="KEGG" id="dmp:FAK_23770"/>
<gene>
    <name evidence="1" type="ORF">FAK_23770</name>
</gene>